<accession>A0A8W8KZV5</accession>
<proteinExistence type="predicted"/>
<dbReference type="PANTHER" id="PTHR48051">
    <property type="match status" value="1"/>
</dbReference>
<evidence type="ECO:0000313" key="4">
    <source>
        <dbReference type="EnsemblMetazoa" id="G25695.1:cds"/>
    </source>
</evidence>
<feature type="region of interest" description="Disordered" evidence="3">
    <location>
        <begin position="1"/>
        <end position="24"/>
    </location>
</feature>
<reference evidence="4" key="1">
    <citation type="submission" date="2022-08" db="UniProtKB">
        <authorList>
            <consortium name="EnsemblMetazoa"/>
        </authorList>
    </citation>
    <scope>IDENTIFICATION</scope>
    <source>
        <strain evidence="4">05x7-T-G4-1.051#20</strain>
    </source>
</reference>
<evidence type="ECO:0000256" key="2">
    <source>
        <dbReference type="ARBA" id="ARBA00022737"/>
    </source>
</evidence>
<dbReference type="PROSITE" id="PS51450">
    <property type="entry name" value="LRR"/>
    <property type="match status" value="4"/>
</dbReference>
<dbReference type="OMA" id="GLSQWFP"/>
<keyword evidence="1" id="KW-0433">Leucine-rich repeat</keyword>
<dbReference type="AlphaFoldDB" id="A0A8W8KZV5"/>
<dbReference type="SMART" id="SM00369">
    <property type="entry name" value="LRR_TYP"/>
    <property type="match status" value="5"/>
</dbReference>
<name>A0A8W8KZV5_MAGGI</name>
<evidence type="ECO:0000256" key="3">
    <source>
        <dbReference type="SAM" id="MobiDB-lite"/>
    </source>
</evidence>
<dbReference type="InterPro" id="IPR032675">
    <property type="entry name" value="LRR_dom_sf"/>
</dbReference>
<dbReference type="EnsemblMetazoa" id="G25695.1">
    <property type="protein sequence ID" value="G25695.1:cds"/>
    <property type="gene ID" value="G25695"/>
</dbReference>
<sequence>MAGYISDASSDSELNGRNTGDASHNSLSTIPDHLISRAKEIRSLILHHNEFLLIPKSISLFGNLLTLDLSNNHLTDLPKELITLKNLRKLVVKSNGLTCSSIPKDFGLLSSLEELNFSGNMFEVFPPQFTELSRLKCLYLGGNCISEMPNSIKNLQRLEVLYLGGNRLTEVPAEIGQLYYLISLVLCDNHIQSIPPTLIHLRNLQSLSLHNNQISTLPPEIVRLNLSELSLRNNPLVNKFVQDMTYEPPTLLELSGRVVKIEKVKYSKEDLPSNLRKYLSSAQRCVNSKCKGVYFTSRVEHVKFVDFCGKYRLPLLQYLCSPQCRTTPAVYHSSSDTETDEDEAMANARLRRVLLG</sequence>
<evidence type="ECO:0000313" key="5">
    <source>
        <dbReference type="Proteomes" id="UP000005408"/>
    </source>
</evidence>
<dbReference type="PRINTS" id="PR00019">
    <property type="entry name" value="LEURICHRPT"/>
</dbReference>
<keyword evidence="5" id="KW-1185">Reference proteome</keyword>
<feature type="compositionally biased region" description="Polar residues" evidence="3">
    <location>
        <begin position="7"/>
        <end position="24"/>
    </location>
</feature>
<organism evidence="4 5">
    <name type="scientific">Magallana gigas</name>
    <name type="common">Pacific oyster</name>
    <name type="synonym">Crassostrea gigas</name>
    <dbReference type="NCBI Taxonomy" id="29159"/>
    <lineage>
        <taxon>Eukaryota</taxon>
        <taxon>Metazoa</taxon>
        <taxon>Spiralia</taxon>
        <taxon>Lophotrochozoa</taxon>
        <taxon>Mollusca</taxon>
        <taxon>Bivalvia</taxon>
        <taxon>Autobranchia</taxon>
        <taxon>Pteriomorphia</taxon>
        <taxon>Ostreida</taxon>
        <taxon>Ostreoidea</taxon>
        <taxon>Ostreidae</taxon>
        <taxon>Magallana</taxon>
    </lineage>
</organism>
<keyword evidence="2" id="KW-0677">Repeat</keyword>
<dbReference type="SUPFAM" id="SSF52058">
    <property type="entry name" value="L domain-like"/>
    <property type="match status" value="1"/>
</dbReference>
<dbReference type="InterPro" id="IPR050216">
    <property type="entry name" value="LRR_domain-containing"/>
</dbReference>
<dbReference type="InterPro" id="IPR003591">
    <property type="entry name" value="Leu-rich_rpt_typical-subtyp"/>
</dbReference>
<dbReference type="InterPro" id="IPR001611">
    <property type="entry name" value="Leu-rich_rpt"/>
</dbReference>
<dbReference type="Pfam" id="PF13855">
    <property type="entry name" value="LRR_8"/>
    <property type="match status" value="3"/>
</dbReference>
<dbReference type="Proteomes" id="UP000005408">
    <property type="component" value="Unassembled WGS sequence"/>
</dbReference>
<evidence type="ECO:0008006" key="6">
    <source>
        <dbReference type="Google" id="ProtNLM"/>
    </source>
</evidence>
<dbReference type="PANTHER" id="PTHR48051:SF53">
    <property type="entry name" value="LEUCINE RICH REPEAT CONTAINING 58"/>
    <property type="match status" value="1"/>
</dbReference>
<dbReference type="GO" id="GO:0005737">
    <property type="term" value="C:cytoplasm"/>
    <property type="evidence" value="ECO:0007669"/>
    <property type="project" value="TreeGrafter"/>
</dbReference>
<dbReference type="EnsemblMetazoa" id="G25695.3">
    <property type="protein sequence ID" value="G25695.3:cds"/>
    <property type="gene ID" value="G25695"/>
</dbReference>
<evidence type="ECO:0000256" key="1">
    <source>
        <dbReference type="ARBA" id="ARBA00022614"/>
    </source>
</evidence>
<dbReference type="EnsemblMetazoa" id="G25695.2">
    <property type="protein sequence ID" value="G25695.2:cds"/>
    <property type="gene ID" value="G25695"/>
</dbReference>
<protein>
    <recommendedName>
        <fullName evidence="6">Leucine-rich repeat-containing protein 58</fullName>
    </recommendedName>
</protein>
<dbReference type="EnsemblMetazoa" id="G25695.4">
    <property type="protein sequence ID" value="G25695.4:cds"/>
    <property type="gene ID" value="G25695"/>
</dbReference>
<dbReference type="Gene3D" id="3.80.10.10">
    <property type="entry name" value="Ribonuclease Inhibitor"/>
    <property type="match status" value="1"/>
</dbReference>